<name>A0A1E3XFN7_9BACT</name>
<dbReference type="Proteomes" id="UP000094056">
    <property type="component" value="Unassembled WGS sequence"/>
</dbReference>
<keyword evidence="1" id="KW-0812">Transmembrane</keyword>
<evidence type="ECO:0000313" key="3">
    <source>
        <dbReference type="Proteomes" id="UP000094056"/>
    </source>
</evidence>
<sequence length="654" mass="77710">MKEIKRDNSKKTSILFFETYSVIQIFLLITYVRKAKIIYFYRKTYPTLKQNLLIKKIVVQIIYLVNKDCRIETPPTEKINKYNWTMNKKAIKFVDELCDEIKHNSIYSTILKIIHDENIIKYYKAKVVDDISASLLFYRVAKDLVYDYGSVFYVIPAGNDHVKIQDFLFGSRLSGLHILRIGVAANQIRYFFFKIFAVAMFILLPTVYVLLNMKRITFRKVNKKHYDIAMPVMYGFHDGEVMIDGVRRIQTDGDLYNKQITLGHIVHIFSLWRFSPDIDERYRGIMKKRGIPYTDTKDYRITPKLLLIVAKIQFKIIIGSLLKFFYIHDMYDYIWCSNKIIYGMFNKYLEFENVDYKVELVRHDYSPIHIVGTIMCNQNNKKTVGIQHHINAFDFPSLSFMHFDKYIVFGDILVNTFLPHWKHASLQKTGRENIDWVVSIVNDKDKISRIRNLINDMYGERKYIVLFTFPSGHSLNRKEQWVEVYEGLKEITEHHDLNMHFFLRLRSISHLDTYSHLQRFRTLVQSDKRLILDHEHFTTQELMAISDMVIANSVSFSIWETLATRARVFSFDFIGVAPYYFTDYGKDFILRDRFDLVRAVRGLHNNFKGFDCKWDQLRKDCNYYYDGNNLERIRKVFVETVGEVNALRQGLSRI</sequence>
<feature type="transmembrane region" description="Helical" evidence="1">
    <location>
        <begin position="12"/>
        <end position="32"/>
    </location>
</feature>
<feature type="transmembrane region" description="Helical" evidence="1">
    <location>
        <begin position="190"/>
        <end position="211"/>
    </location>
</feature>
<dbReference type="SUPFAM" id="SSF53756">
    <property type="entry name" value="UDP-Glycosyltransferase/glycogen phosphorylase"/>
    <property type="match status" value="1"/>
</dbReference>
<accession>A0A1E3XFN7</accession>
<proteinExistence type="predicted"/>
<keyword evidence="1" id="KW-0472">Membrane</keyword>
<keyword evidence="1" id="KW-1133">Transmembrane helix</keyword>
<dbReference type="EMBL" id="MAYW01000020">
    <property type="protein sequence ID" value="ODS33754.1"/>
    <property type="molecule type" value="Genomic_DNA"/>
</dbReference>
<gene>
    <name evidence="2" type="ORF">SCARUB_01111</name>
</gene>
<feature type="transmembrane region" description="Helical" evidence="1">
    <location>
        <begin position="305"/>
        <end position="326"/>
    </location>
</feature>
<evidence type="ECO:0008006" key="4">
    <source>
        <dbReference type="Google" id="ProtNLM"/>
    </source>
</evidence>
<evidence type="ECO:0000313" key="2">
    <source>
        <dbReference type="EMBL" id="ODS33754.1"/>
    </source>
</evidence>
<organism evidence="2 3">
    <name type="scientific">Candidatus Scalindua rubra</name>
    <dbReference type="NCBI Taxonomy" id="1872076"/>
    <lineage>
        <taxon>Bacteria</taxon>
        <taxon>Pseudomonadati</taxon>
        <taxon>Planctomycetota</taxon>
        <taxon>Candidatus Brocadiia</taxon>
        <taxon>Candidatus Brocadiales</taxon>
        <taxon>Candidatus Scalinduaceae</taxon>
        <taxon>Candidatus Scalindua</taxon>
    </lineage>
</organism>
<comment type="caution">
    <text evidence="2">The sequence shown here is derived from an EMBL/GenBank/DDBJ whole genome shotgun (WGS) entry which is preliminary data.</text>
</comment>
<dbReference type="AlphaFoldDB" id="A0A1E3XFN7"/>
<reference evidence="2 3" key="1">
    <citation type="submission" date="2016-07" db="EMBL/GenBank/DDBJ databases">
        <title>Draft genome of Scalindua rubra, obtained from a brine-seawater interface in the Red Sea, sheds light on salt adaptation in anammox bacteria.</title>
        <authorList>
            <person name="Speth D.R."/>
            <person name="Lagkouvardos I."/>
            <person name="Wang Y."/>
            <person name="Qian P.-Y."/>
            <person name="Dutilh B.E."/>
            <person name="Jetten M.S."/>
        </authorList>
    </citation>
    <scope>NUCLEOTIDE SEQUENCE [LARGE SCALE GENOMIC DNA]</scope>
    <source>
        <strain evidence="2">BSI-1</strain>
    </source>
</reference>
<protein>
    <recommendedName>
        <fullName evidence="4">CDP-Glycerol:Poly(Glycerophosphate) glycerophosphotransferase</fullName>
    </recommendedName>
</protein>
<evidence type="ECO:0000256" key="1">
    <source>
        <dbReference type="SAM" id="Phobius"/>
    </source>
</evidence>